<keyword evidence="3" id="KW-0347">Helicase</keyword>
<feature type="domain" description="Helicase ATP-binding" evidence="5">
    <location>
        <begin position="53"/>
        <end position="224"/>
    </location>
</feature>
<name>A0A6C0L753_9ZZZZ</name>
<dbReference type="Gene3D" id="3.40.50.300">
    <property type="entry name" value="P-loop containing nucleotide triphosphate hydrolases"/>
    <property type="match status" value="2"/>
</dbReference>
<evidence type="ECO:0000259" key="7">
    <source>
        <dbReference type="PROSITE" id="PS51195"/>
    </source>
</evidence>
<evidence type="ECO:0000256" key="1">
    <source>
        <dbReference type="ARBA" id="ARBA00022741"/>
    </source>
</evidence>
<keyword evidence="4" id="KW-0067">ATP-binding</keyword>
<sequence length="397" mass="44462">MDSMNTPVDNVLVEEEVLQEYETFEEMDLPENVLRGVFSHGFLKPSKIQGKSIVPMKNRRDILAQAQSGTGKTGAFITGALCHVDPEVKKPQVLVLVHVHELARQICTVARGIGSALKVNVLCAVGGNPVREDIREIENGAQIIVGTPGRIYDLINRNVLDRSEIRVLIMDEADQMLEDLFYKQVMCILERGFPARTQVALFSATMPDSVVAVANKILQNPVRILIPPTSVRLEGIQQFYVPLDQEEHKLECLCDLYKNLDITQAVIFCNKRQKAEMLSQKMAEFGYPTTCIHGELDKDTRKNRMQEFLSGNCRVLISTDMLSRGIDVQQVSLVINYELPLNMESYIHRIGRAGRYGRKGTTINLLISGEEGMMTEICNKYGITPSLLPSDIKALVL</sequence>
<dbReference type="EMBL" id="MN740440">
    <property type="protein sequence ID" value="QHU26433.1"/>
    <property type="molecule type" value="Genomic_DNA"/>
</dbReference>
<dbReference type="AlphaFoldDB" id="A0A6C0L753"/>
<proteinExistence type="predicted"/>
<dbReference type="InterPro" id="IPR014014">
    <property type="entry name" value="RNA_helicase_DEAD_Q_motif"/>
</dbReference>
<keyword evidence="2" id="KW-0378">Hydrolase</keyword>
<dbReference type="SMART" id="SM00490">
    <property type="entry name" value="HELICc"/>
    <property type="match status" value="1"/>
</dbReference>
<keyword evidence="1" id="KW-0547">Nucleotide-binding</keyword>
<dbReference type="GO" id="GO:0003724">
    <property type="term" value="F:RNA helicase activity"/>
    <property type="evidence" value="ECO:0007669"/>
    <property type="project" value="InterPro"/>
</dbReference>
<accession>A0A6C0L753</accession>
<dbReference type="PANTHER" id="PTHR47959:SF1">
    <property type="entry name" value="ATP-DEPENDENT RNA HELICASE DBPA"/>
    <property type="match status" value="1"/>
</dbReference>
<reference evidence="8" key="1">
    <citation type="journal article" date="2020" name="Nature">
        <title>Giant virus diversity and host interactions through global metagenomics.</title>
        <authorList>
            <person name="Schulz F."/>
            <person name="Roux S."/>
            <person name="Paez-Espino D."/>
            <person name="Jungbluth S."/>
            <person name="Walsh D.A."/>
            <person name="Denef V.J."/>
            <person name="McMahon K.D."/>
            <person name="Konstantinidis K.T."/>
            <person name="Eloe-Fadrosh E.A."/>
            <person name="Kyrpides N.C."/>
            <person name="Woyke T."/>
        </authorList>
    </citation>
    <scope>NUCLEOTIDE SEQUENCE</scope>
    <source>
        <strain evidence="8">GVMAG-M-3300027759-16</strain>
    </source>
</reference>
<dbReference type="Pfam" id="PF00271">
    <property type="entry name" value="Helicase_C"/>
    <property type="match status" value="1"/>
</dbReference>
<feature type="domain" description="Helicase C-terminal" evidence="6">
    <location>
        <begin position="235"/>
        <end position="396"/>
    </location>
</feature>
<dbReference type="GO" id="GO:0003676">
    <property type="term" value="F:nucleic acid binding"/>
    <property type="evidence" value="ECO:0007669"/>
    <property type="project" value="InterPro"/>
</dbReference>
<dbReference type="InterPro" id="IPR011545">
    <property type="entry name" value="DEAD/DEAH_box_helicase_dom"/>
</dbReference>
<dbReference type="GO" id="GO:0016787">
    <property type="term" value="F:hydrolase activity"/>
    <property type="evidence" value="ECO:0007669"/>
    <property type="project" value="UniProtKB-KW"/>
</dbReference>
<evidence type="ECO:0000256" key="4">
    <source>
        <dbReference type="ARBA" id="ARBA00022840"/>
    </source>
</evidence>
<dbReference type="CDD" id="cd18787">
    <property type="entry name" value="SF2_C_DEAD"/>
    <property type="match status" value="1"/>
</dbReference>
<dbReference type="GO" id="GO:0005524">
    <property type="term" value="F:ATP binding"/>
    <property type="evidence" value="ECO:0007669"/>
    <property type="project" value="UniProtKB-KW"/>
</dbReference>
<organism evidence="8">
    <name type="scientific">viral metagenome</name>
    <dbReference type="NCBI Taxonomy" id="1070528"/>
    <lineage>
        <taxon>unclassified sequences</taxon>
        <taxon>metagenomes</taxon>
        <taxon>organismal metagenomes</taxon>
    </lineage>
</organism>
<evidence type="ECO:0000259" key="6">
    <source>
        <dbReference type="PROSITE" id="PS51194"/>
    </source>
</evidence>
<dbReference type="InterPro" id="IPR050079">
    <property type="entry name" value="DEAD_box_RNA_helicase"/>
</dbReference>
<feature type="domain" description="DEAD-box RNA helicase Q" evidence="7">
    <location>
        <begin position="22"/>
        <end position="50"/>
    </location>
</feature>
<dbReference type="Pfam" id="PF00270">
    <property type="entry name" value="DEAD"/>
    <property type="match status" value="1"/>
</dbReference>
<evidence type="ECO:0000256" key="2">
    <source>
        <dbReference type="ARBA" id="ARBA00022801"/>
    </source>
</evidence>
<dbReference type="PANTHER" id="PTHR47959">
    <property type="entry name" value="ATP-DEPENDENT RNA HELICASE RHLE-RELATED"/>
    <property type="match status" value="1"/>
</dbReference>
<dbReference type="GO" id="GO:0005829">
    <property type="term" value="C:cytosol"/>
    <property type="evidence" value="ECO:0007669"/>
    <property type="project" value="TreeGrafter"/>
</dbReference>
<dbReference type="InterPro" id="IPR001650">
    <property type="entry name" value="Helicase_C-like"/>
</dbReference>
<dbReference type="PROSITE" id="PS51192">
    <property type="entry name" value="HELICASE_ATP_BIND_1"/>
    <property type="match status" value="1"/>
</dbReference>
<dbReference type="PROSITE" id="PS51194">
    <property type="entry name" value="HELICASE_CTER"/>
    <property type="match status" value="1"/>
</dbReference>
<protein>
    <recommendedName>
        <fullName evidence="9">Helicase</fullName>
    </recommendedName>
</protein>
<dbReference type="SMART" id="SM00487">
    <property type="entry name" value="DEXDc"/>
    <property type="match status" value="1"/>
</dbReference>
<evidence type="ECO:0008006" key="9">
    <source>
        <dbReference type="Google" id="ProtNLM"/>
    </source>
</evidence>
<evidence type="ECO:0000256" key="3">
    <source>
        <dbReference type="ARBA" id="ARBA00022806"/>
    </source>
</evidence>
<dbReference type="InterPro" id="IPR014001">
    <property type="entry name" value="Helicase_ATP-bd"/>
</dbReference>
<dbReference type="SUPFAM" id="SSF52540">
    <property type="entry name" value="P-loop containing nucleoside triphosphate hydrolases"/>
    <property type="match status" value="1"/>
</dbReference>
<dbReference type="PROSITE" id="PS51195">
    <property type="entry name" value="Q_MOTIF"/>
    <property type="match status" value="1"/>
</dbReference>
<evidence type="ECO:0000259" key="5">
    <source>
        <dbReference type="PROSITE" id="PS51192"/>
    </source>
</evidence>
<dbReference type="InterPro" id="IPR027417">
    <property type="entry name" value="P-loop_NTPase"/>
</dbReference>
<evidence type="ECO:0000313" key="8">
    <source>
        <dbReference type="EMBL" id="QHU26433.1"/>
    </source>
</evidence>